<protein>
    <recommendedName>
        <fullName evidence="3">Hydrolase of the HAD superfamily</fullName>
    </recommendedName>
</protein>
<dbReference type="SFLD" id="SFLDG01129">
    <property type="entry name" value="C1.5:_HAD__Beta-PGM__Phosphata"/>
    <property type="match status" value="1"/>
</dbReference>
<dbReference type="InterPro" id="IPR006439">
    <property type="entry name" value="HAD-SF_hydro_IA"/>
</dbReference>
<dbReference type="PANTHER" id="PTHR46649:SF4">
    <property type="entry name" value="HALOACID DEHALOGENASE-LIKE HYDROLASE (HAD) SUPERFAMILY PROTEIN"/>
    <property type="match status" value="1"/>
</dbReference>
<sequence length="235" mass="25800">MDHLQPRAVLFDYFGTLTTAVQRGPDHRRMAVDLGVDPDEWIAALDRTFYRRATGAMGEPLEVLSDLARTLGGNPTFRTVYSVYARRVATVGADGPLRPGAVEVLTALRARRLRTAVVSDCWYELPRLLPWLPVHPLLDTKVFSVELGRRKPDPAMYLTACAALDVSPEECLYVGDGGSTELTGAAALGMATLRLAAPDLRGHLTFGRDVTWEGIEIGSLPEILDVLTRRLEPAF</sequence>
<dbReference type="PANTHER" id="PTHR46649">
    <property type="match status" value="1"/>
</dbReference>
<dbReference type="NCBIfam" id="TIGR01509">
    <property type="entry name" value="HAD-SF-IA-v3"/>
    <property type="match status" value="1"/>
</dbReference>
<dbReference type="Pfam" id="PF00702">
    <property type="entry name" value="Hydrolase"/>
    <property type="match status" value="1"/>
</dbReference>
<gene>
    <name evidence="1" type="ORF">Val02_54120</name>
</gene>
<dbReference type="NCBIfam" id="TIGR01549">
    <property type="entry name" value="HAD-SF-IA-v1"/>
    <property type="match status" value="1"/>
</dbReference>
<dbReference type="EMBL" id="BOPF01000021">
    <property type="protein sequence ID" value="GIJ48526.1"/>
    <property type="molecule type" value="Genomic_DNA"/>
</dbReference>
<keyword evidence="2" id="KW-1185">Reference proteome</keyword>
<proteinExistence type="predicted"/>
<evidence type="ECO:0000313" key="1">
    <source>
        <dbReference type="EMBL" id="GIJ48526.1"/>
    </source>
</evidence>
<dbReference type="AlphaFoldDB" id="A0A8J3YNL3"/>
<evidence type="ECO:0008006" key="3">
    <source>
        <dbReference type="Google" id="ProtNLM"/>
    </source>
</evidence>
<dbReference type="InterPro" id="IPR023214">
    <property type="entry name" value="HAD_sf"/>
</dbReference>
<reference evidence="1" key="1">
    <citation type="submission" date="2021-01" db="EMBL/GenBank/DDBJ databases">
        <title>Whole genome shotgun sequence of Virgisporangium aliadipatigenens NBRC 105644.</title>
        <authorList>
            <person name="Komaki H."/>
            <person name="Tamura T."/>
        </authorList>
    </citation>
    <scope>NUCLEOTIDE SEQUENCE</scope>
    <source>
        <strain evidence="1">NBRC 105644</strain>
    </source>
</reference>
<dbReference type="Gene3D" id="3.40.50.1000">
    <property type="entry name" value="HAD superfamily/HAD-like"/>
    <property type="match status" value="1"/>
</dbReference>
<accession>A0A8J3YNL3</accession>
<dbReference type="SUPFAM" id="SSF56784">
    <property type="entry name" value="HAD-like"/>
    <property type="match status" value="1"/>
</dbReference>
<name>A0A8J3YNL3_9ACTN</name>
<dbReference type="SFLD" id="SFLDS00003">
    <property type="entry name" value="Haloacid_Dehalogenase"/>
    <property type="match status" value="1"/>
</dbReference>
<evidence type="ECO:0000313" key="2">
    <source>
        <dbReference type="Proteomes" id="UP000619260"/>
    </source>
</evidence>
<dbReference type="PRINTS" id="PR00413">
    <property type="entry name" value="HADHALOGNASE"/>
</dbReference>
<comment type="caution">
    <text evidence="1">The sequence shown here is derived from an EMBL/GenBank/DDBJ whole genome shotgun (WGS) entry which is preliminary data.</text>
</comment>
<dbReference type="Proteomes" id="UP000619260">
    <property type="component" value="Unassembled WGS sequence"/>
</dbReference>
<organism evidence="1 2">
    <name type="scientific">Virgisporangium aliadipatigenens</name>
    <dbReference type="NCBI Taxonomy" id="741659"/>
    <lineage>
        <taxon>Bacteria</taxon>
        <taxon>Bacillati</taxon>
        <taxon>Actinomycetota</taxon>
        <taxon>Actinomycetes</taxon>
        <taxon>Micromonosporales</taxon>
        <taxon>Micromonosporaceae</taxon>
        <taxon>Virgisporangium</taxon>
    </lineage>
</organism>
<dbReference type="InterPro" id="IPR036412">
    <property type="entry name" value="HAD-like_sf"/>
</dbReference>